<reference evidence="1" key="1">
    <citation type="submission" date="2020-05" db="EMBL/GenBank/DDBJ databases">
        <title>Large-scale comparative analyses of tick genomes elucidate their genetic diversity and vector capacities.</title>
        <authorList>
            <person name="Jia N."/>
            <person name="Wang J."/>
            <person name="Shi W."/>
            <person name="Du L."/>
            <person name="Sun Y."/>
            <person name="Zhan W."/>
            <person name="Jiang J."/>
            <person name="Wang Q."/>
            <person name="Zhang B."/>
            <person name="Ji P."/>
            <person name="Sakyi L.B."/>
            <person name="Cui X."/>
            <person name="Yuan T."/>
            <person name="Jiang B."/>
            <person name="Yang W."/>
            <person name="Lam T.T.-Y."/>
            <person name="Chang Q."/>
            <person name="Ding S."/>
            <person name="Wang X."/>
            <person name="Zhu J."/>
            <person name="Ruan X."/>
            <person name="Zhao L."/>
            <person name="Wei J."/>
            <person name="Que T."/>
            <person name="Du C."/>
            <person name="Cheng J."/>
            <person name="Dai P."/>
            <person name="Han X."/>
            <person name="Huang E."/>
            <person name="Gao Y."/>
            <person name="Liu J."/>
            <person name="Shao H."/>
            <person name="Ye R."/>
            <person name="Li L."/>
            <person name="Wei W."/>
            <person name="Wang X."/>
            <person name="Wang C."/>
            <person name="Yang T."/>
            <person name="Huo Q."/>
            <person name="Li W."/>
            <person name="Guo W."/>
            <person name="Chen H."/>
            <person name="Zhou L."/>
            <person name="Ni X."/>
            <person name="Tian J."/>
            <person name="Zhou Y."/>
            <person name="Sheng Y."/>
            <person name="Liu T."/>
            <person name="Pan Y."/>
            <person name="Xia L."/>
            <person name="Li J."/>
            <person name="Zhao F."/>
            <person name="Cao W."/>
        </authorList>
    </citation>
    <scope>NUCLEOTIDE SEQUENCE</scope>
    <source>
        <strain evidence="1">Hyas-2018</strain>
    </source>
</reference>
<evidence type="ECO:0000313" key="2">
    <source>
        <dbReference type="Proteomes" id="UP000821845"/>
    </source>
</evidence>
<dbReference type="Proteomes" id="UP000821845">
    <property type="component" value="Chromosome 4"/>
</dbReference>
<proteinExistence type="predicted"/>
<name>A0ACB7SDX0_HYAAI</name>
<comment type="caution">
    <text evidence="1">The sequence shown here is derived from an EMBL/GenBank/DDBJ whole genome shotgun (WGS) entry which is preliminary data.</text>
</comment>
<dbReference type="EMBL" id="CM023484">
    <property type="protein sequence ID" value="KAH6932805.1"/>
    <property type="molecule type" value="Genomic_DNA"/>
</dbReference>
<evidence type="ECO:0000313" key="1">
    <source>
        <dbReference type="EMBL" id="KAH6932805.1"/>
    </source>
</evidence>
<keyword evidence="2" id="KW-1185">Reference proteome</keyword>
<gene>
    <name evidence="1" type="ORF">HPB50_009643</name>
</gene>
<accession>A0ACB7SDX0</accession>
<organism evidence="1 2">
    <name type="scientific">Hyalomma asiaticum</name>
    <name type="common">Tick</name>
    <dbReference type="NCBI Taxonomy" id="266040"/>
    <lineage>
        <taxon>Eukaryota</taxon>
        <taxon>Metazoa</taxon>
        <taxon>Ecdysozoa</taxon>
        <taxon>Arthropoda</taxon>
        <taxon>Chelicerata</taxon>
        <taxon>Arachnida</taxon>
        <taxon>Acari</taxon>
        <taxon>Parasitiformes</taxon>
        <taxon>Ixodida</taxon>
        <taxon>Ixodoidea</taxon>
        <taxon>Ixodidae</taxon>
        <taxon>Hyalomminae</taxon>
        <taxon>Hyalomma</taxon>
    </lineage>
</organism>
<protein>
    <submittedName>
        <fullName evidence="1">Uncharacterized protein</fullName>
    </submittedName>
</protein>
<sequence length="332" mass="38207">MLGPPCRHSTPPEALPKEKMQLAVSTSERKRRLALKNRSNLLTKHRDDPPLYKARLPKEFPVEGHERRWPMLFLTVLPAVALGLVLFLAYMALKWFPEKDAATVDTLPALHYTKPSVTMITPPRGEFLLRLRNLSGTAVPEHGHVFPSPQSSEDECSDPACRSVAQWMRSHIDFNVDPCNDFYKYVCGSFRGSDTFNQTIEIVKWMISMNLDFINTTRLLSVNPVEVMVRGSLDLGVEALISITFDKTKFTSGKRVMTIDYSKEQDVWLQKRSLNWLSTILSDYSLYLLMWGMRRKDVYRFAGKIRRYETERLAPYADHSGIVDMPTWFPSQ</sequence>